<keyword evidence="4 9" id="KW-0812">Transmembrane</keyword>
<evidence type="ECO:0000256" key="4">
    <source>
        <dbReference type="ARBA" id="ARBA00022692"/>
    </source>
</evidence>
<reference evidence="11 12" key="1">
    <citation type="journal article" date="2024" name="Nat. Commun.">
        <title>Phylogenomics reveals the evolutionary origins of lichenization in chlorophyte algae.</title>
        <authorList>
            <person name="Puginier C."/>
            <person name="Libourel C."/>
            <person name="Otte J."/>
            <person name="Skaloud P."/>
            <person name="Haon M."/>
            <person name="Grisel S."/>
            <person name="Petersen M."/>
            <person name="Berrin J.G."/>
            <person name="Delaux P.M."/>
            <person name="Dal Grande F."/>
            <person name="Keller J."/>
        </authorList>
    </citation>
    <scope>NUCLEOTIDE SEQUENCE [LARGE SCALE GENOMIC DNA]</scope>
    <source>
        <strain evidence="11 12">SAG 216-7</strain>
    </source>
</reference>
<keyword evidence="12" id="KW-1185">Reference proteome</keyword>
<evidence type="ECO:0000256" key="8">
    <source>
        <dbReference type="ARBA" id="ARBA00045608"/>
    </source>
</evidence>
<organism evidence="11 12">
    <name type="scientific">Coccomyxa subellipsoidea</name>
    <dbReference type="NCBI Taxonomy" id="248742"/>
    <lineage>
        <taxon>Eukaryota</taxon>
        <taxon>Viridiplantae</taxon>
        <taxon>Chlorophyta</taxon>
        <taxon>core chlorophytes</taxon>
        <taxon>Trebouxiophyceae</taxon>
        <taxon>Trebouxiophyceae incertae sedis</taxon>
        <taxon>Coccomyxaceae</taxon>
        <taxon>Coccomyxa</taxon>
    </lineage>
</organism>
<evidence type="ECO:0000313" key="11">
    <source>
        <dbReference type="EMBL" id="KAK9914749.1"/>
    </source>
</evidence>
<dbReference type="EMBL" id="JALJOT010000005">
    <property type="protein sequence ID" value="KAK9914749.1"/>
    <property type="molecule type" value="Genomic_DNA"/>
</dbReference>
<feature type="region of interest" description="Disordered" evidence="10">
    <location>
        <begin position="1"/>
        <end position="34"/>
    </location>
</feature>
<keyword evidence="5 9" id="KW-0256">Endoplasmic reticulum</keyword>
<evidence type="ECO:0000256" key="7">
    <source>
        <dbReference type="ARBA" id="ARBA00023136"/>
    </source>
</evidence>
<comment type="function">
    <text evidence="8 9">Component of the signal peptidase complex (SPC) which catalyzes the cleavage of N-terminal signal sequences from nascent proteins as they are translocated into the lumen of the endoplasmic reticulum. Enhances the enzymatic activity of SPC and facilitates the interactions between different components of the translocation site.</text>
</comment>
<comment type="similarity">
    <text evidence="2 9">Belongs to the SPCS2 family.</text>
</comment>
<accession>A0ABR2YTM7</accession>
<gene>
    <name evidence="11" type="ORF">WJX75_000076</name>
</gene>
<feature type="transmembrane region" description="Helical" evidence="9">
    <location>
        <begin position="95"/>
        <end position="118"/>
    </location>
</feature>
<keyword evidence="7 9" id="KW-0472">Membrane</keyword>
<evidence type="ECO:0000256" key="5">
    <source>
        <dbReference type="ARBA" id="ARBA00022824"/>
    </source>
</evidence>
<dbReference type="PANTHER" id="PTHR13085:SF0">
    <property type="entry name" value="SIGNAL PEPTIDASE COMPLEX SUBUNIT 2"/>
    <property type="match status" value="1"/>
</dbReference>
<comment type="caution">
    <text evidence="11">The sequence shown here is derived from an EMBL/GenBank/DDBJ whole genome shotgun (WGS) entry which is preliminary data.</text>
</comment>
<name>A0ABR2YTM7_9CHLO</name>
<evidence type="ECO:0000256" key="10">
    <source>
        <dbReference type="SAM" id="MobiDB-lite"/>
    </source>
</evidence>
<dbReference type="PANTHER" id="PTHR13085">
    <property type="entry name" value="MICROSOMAL SIGNAL PEPTIDASE 25 KDA SUBUNIT"/>
    <property type="match status" value="1"/>
</dbReference>
<evidence type="ECO:0000256" key="6">
    <source>
        <dbReference type="ARBA" id="ARBA00022989"/>
    </source>
</evidence>
<evidence type="ECO:0000256" key="3">
    <source>
        <dbReference type="ARBA" id="ARBA00017057"/>
    </source>
</evidence>
<dbReference type="InterPro" id="IPR009582">
    <property type="entry name" value="Spc2/SPCS2"/>
</dbReference>
<evidence type="ECO:0000256" key="9">
    <source>
        <dbReference type="RuleBase" id="RU368033"/>
    </source>
</evidence>
<feature type="transmembrane region" description="Helical" evidence="9">
    <location>
        <begin position="63"/>
        <end position="83"/>
    </location>
</feature>
<evidence type="ECO:0000256" key="1">
    <source>
        <dbReference type="ARBA" id="ARBA00004477"/>
    </source>
</evidence>
<evidence type="ECO:0000256" key="2">
    <source>
        <dbReference type="ARBA" id="ARBA00007324"/>
    </source>
</evidence>
<proteinExistence type="inferred from homology"/>
<protein>
    <recommendedName>
        <fullName evidence="3 9">Signal peptidase complex subunit 2</fullName>
    </recommendedName>
</protein>
<sequence length="217" mass="24150">MARGLGKVIVKDSDAKQNPGSSHVKKEDPSPSPVNLGDQAGLKRGLDDCAVSTILDAGYEEEFFVSNVKIGLGSITIAIALLAQFYPKKYPDNWCILLLCLVFYGLGTAALSVFTTLVEEDSFLITKPRKAAGDLVLRVSSRLPRYSDQYKLVLDSDRNRVVSISNLWRHVPREGSAILTRSLTDFYDDKGFLHEEKFAAEVQKLLSDFEKSYKKIK</sequence>
<evidence type="ECO:0000313" key="12">
    <source>
        <dbReference type="Proteomes" id="UP001491310"/>
    </source>
</evidence>
<dbReference type="Proteomes" id="UP001491310">
    <property type="component" value="Unassembled WGS sequence"/>
</dbReference>
<comment type="subcellular location">
    <subcellularLocation>
        <location evidence="1 9">Endoplasmic reticulum membrane</location>
        <topology evidence="1 9">Multi-pass membrane protein</topology>
    </subcellularLocation>
</comment>
<keyword evidence="6 9" id="KW-1133">Transmembrane helix</keyword>
<dbReference type="Pfam" id="PF06703">
    <property type="entry name" value="SPC25"/>
    <property type="match status" value="1"/>
</dbReference>